<dbReference type="Proteomes" id="UP001234989">
    <property type="component" value="Chromosome 5"/>
</dbReference>
<evidence type="ECO:0000256" key="1">
    <source>
        <dbReference type="SAM" id="Phobius"/>
    </source>
</evidence>
<accession>A0AAF0TSI1</accession>
<keyword evidence="3" id="KW-1185">Reference proteome</keyword>
<evidence type="ECO:0000313" key="2">
    <source>
        <dbReference type="EMBL" id="WMV31342.1"/>
    </source>
</evidence>
<keyword evidence="1" id="KW-1133">Transmembrane helix</keyword>
<protein>
    <submittedName>
        <fullName evidence="2">Uncharacterized protein</fullName>
    </submittedName>
</protein>
<keyword evidence="1" id="KW-0472">Membrane</keyword>
<name>A0AAF0TSI1_SOLVR</name>
<evidence type="ECO:0000313" key="3">
    <source>
        <dbReference type="Proteomes" id="UP001234989"/>
    </source>
</evidence>
<feature type="transmembrane region" description="Helical" evidence="1">
    <location>
        <begin position="31"/>
        <end position="52"/>
    </location>
</feature>
<dbReference type="EMBL" id="CP133616">
    <property type="protein sequence ID" value="WMV31342.1"/>
    <property type="molecule type" value="Genomic_DNA"/>
</dbReference>
<organism evidence="2 3">
    <name type="scientific">Solanum verrucosum</name>
    <dbReference type="NCBI Taxonomy" id="315347"/>
    <lineage>
        <taxon>Eukaryota</taxon>
        <taxon>Viridiplantae</taxon>
        <taxon>Streptophyta</taxon>
        <taxon>Embryophyta</taxon>
        <taxon>Tracheophyta</taxon>
        <taxon>Spermatophyta</taxon>
        <taxon>Magnoliopsida</taxon>
        <taxon>eudicotyledons</taxon>
        <taxon>Gunneridae</taxon>
        <taxon>Pentapetalae</taxon>
        <taxon>asterids</taxon>
        <taxon>lamiids</taxon>
        <taxon>Solanales</taxon>
        <taxon>Solanaceae</taxon>
        <taxon>Solanoideae</taxon>
        <taxon>Solaneae</taxon>
        <taxon>Solanum</taxon>
    </lineage>
</organism>
<gene>
    <name evidence="2" type="ORF">MTR67_024727</name>
</gene>
<proteinExistence type="predicted"/>
<sequence>MLYQMMIYLYGIIVHPEIKILDIIFLKWAKIFILILHFFPPLSIFVIFGGVINKMCSMFLIVT</sequence>
<reference evidence="2" key="1">
    <citation type="submission" date="2023-08" db="EMBL/GenBank/DDBJ databases">
        <title>A de novo genome assembly of Solanum verrucosum Schlechtendal, a Mexican diploid species geographically isolated from the other diploid A-genome species in potato relatives.</title>
        <authorList>
            <person name="Hosaka K."/>
        </authorList>
    </citation>
    <scope>NUCLEOTIDE SEQUENCE</scope>
    <source>
        <tissue evidence="2">Young leaves</tissue>
    </source>
</reference>
<keyword evidence="1" id="KW-0812">Transmembrane</keyword>
<feature type="transmembrane region" description="Helical" evidence="1">
    <location>
        <begin position="7"/>
        <end position="25"/>
    </location>
</feature>
<dbReference type="AlphaFoldDB" id="A0AAF0TSI1"/>